<evidence type="ECO:0000256" key="2">
    <source>
        <dbReference type="ARBA" id="ARBA00022884"/>
    </source>
</evidence>
<dbReference type="Pfam" id="PF01585">
    <property type="entry name" value="G-patch"/>
    <property type="match status" value="1"/>
</dbReference>
<keyword evidence="8" id="KW-1185">Reference proteome</keyword>
<dbReference type="CDD" id="cd16162">
    <property type="entry name" value="OCRE_RBM5_like"/>
    <property type="match status" value="1"/>
</dbReference>
<dbReference type="PANTHER" id="PTHR13948:SF3">
    <property type="entry name" value="FI21118P1"/>
    <property type="match status" value="1"/>
</dbReference>
<dbReference type="GO" id="GO:0000398">
    <property type="term" value="P:mRNA splicing, via spliceosome"/>
    <property type="evidence" value="ECO:0007669"/>
    <property type="project" value="TreeGrafter"/>
</dbReference>
<feature type="region of interest" description="Disordered" evidence="5">
    <location>
        <begin position="418"/>
        <end position="437"/>
    </location>
</feature>
<feature type="compositionally biased region" description="Low complexity" evidence="5">
    <location>
        <begin position="31"/>
        <end position="40"/>
    </location>
</feature>
<protein>
    <recommendedName>
        <fullName evidence="6">G-patch domain-containing protein</fullName>
    </recommendedName>
</protein>
<evidence type="ECO:0000313" key="7">
    <source>
        <dbReference type="EMBL" id="GMT01594.1"/>
    </source>
</evidence>
<dbReference type="GO" id="GO:0003723">
    <property type="term" value="F:RNA binding"/>
    <property type="evidence" value="ECO:0007669"/>
    <property type="project" value="UniProtKB-KW"/>
</dbReference>
<dbReference type="Proteomes" id="UP001432027">
    <property type="component" value="Unassembled WGS sequence"/>
</dbReference>
<evidence type="ECO:0000256" key="4">
    <source>
        <dbReference type="SAM" id="Coils"/>
    </source>
</evidence>
<evidence type="ECO:0000256" key="3">
    <source>
        <dbReference type="ARBA" id="ARBA00023242"/>
    </source>
</evidence>
<feature type="compositionally biased region" description="Basic and acidic residues" evidence="5">
    <location>
        <begin position="329"/>
        <end position="341"/>
    </location>
</feature>
<dbReference type="InterPro" id="IPR041591">
    <property type="entry name" value="OCRE"/>
</dbReference>
<name>A0AAV5U401_9BILA</name>
<evidence type="ECO:0000259" key="6">
    <source>
        <dbReference type="PROSITE" id="PS50174"/>
    </source>
</evidence>
<dbReference type="AlphaFoldDB" id="A0AAV5U401"/>
<gene>
    <name evidence="7" type="ORF">PENTCL1PPCAC_23768</name>
</gene>
<feature type="region of interest" description="Disordered" evidence="5">
    <location>
        <begin position="21"/>
        <end position="44"/>
    </location>
</feature>
<evidence type="ECO:0000256" key="1">
    <source>
        <dbReference type="ARBA" id="ARBA00004123"/>
    </source>
</evidence>
<evidence type="ECO:0000313" key="8">
    <source>
        <dbReference type="Proteomes" id="UP001432027"/>
    </source>
</evidence>
<dbReference type="PROSITE" id="PS50174">
    <property type="entry name" value="G_PATCH"/>
    <property type="match status" value="1"/>
</dbReference>
<feature type="region of interest" description="Disordered" evidence="5">
    <location>
        <begin position="294"/>
        <end position="341"/>
    </location>
</feature>
<comment type="subcellular location">
    <subcellularLocation>
        <location evidence="1">Nucleus</location>
    </subcellularLocation>
</comment>
<reference evidence="7" key="1">
    <citation type="submission" date="2023-10" db="EMBL/GenBank/DDBJ databases">
        <title>Genome assembly of Pristionchus species.</title>
        <authorList>
            <person name="Yoshida K."/>
            <person name="Sommer R.J."/>
        </authorList>
    </citation>
    <scope>NUCLEOTIDE SEQUENCE</scope>
    <source>
        <strain evidence="7">RS0144</strain>
    </source>
</reference>
<evidence type="ECO:0000256" key="5">
    <source>
        <dbReference type="SAM" id="MobiDB-lite"/>
    </source>
</evidence>
<organism evidence="7 8">
    <name type="scientific">Pristionchus entomophagus</name>
    <dbReference type="NCBI Taxonomy" id="358040"/>
    <lineage>
        <taxon>Eukaryota</taxon>
        <taxon>Metazoa</taxon>
        <taxon>Ecdysozoa</taxon>
        <taxon>Nematoda</taxon>
        <taxon>Chromadorea</taxon>
        <taxon>Rhabditida</taxon>
        <taxon>Rhabditina</taxon>
        <taxon>Diplogasteromorpha</taxon>
        <taxon>Diplogasteroidea</taxon>
        <taxon>Neodiplogasteridae</taxon>
        <taxon>Pristionchus</taxon>
    </lineage>
</organism>
<feature type="compositionally biased region" description="Basic residues" evidence="5">
    <location>
        <begin position="310"/>
        <end position="321"/>
    </location>
</feature>
<keyword evidence="3" id="KW-0539">Nucleus</keyword>
<dbReference type="InterPro" id="IPR000467">
    <property type="entry name" value="G_patch_dom"/>
</dbReference>
<sequence>SQQQQLLQSQLAAAAQMGMHMPNMAMPPPAMQQQQHASAAYSMPPPQMQQAAAAAADPAAAMMQAQLAAMAAQLAAQQAEVDRLAAANAAAAAPEKLGHIMTPVGLLQQFEPPNPQTFTPEPSTGYMFDAATKLYYDPITQYFYDSVTTKWNYYDAHFKTYIPTDDRVSGEEKVQQALFSGFGQNGAAAAAAAAEEKKDEKKTPSEIAKEMMKWAKKQDKASKVSLSLKPMVKPLETKSAFGSGMVAAAAAAGREGLGAASAATPTTPTGGAVGFGTEVTLKMLDRSKNPLAHLNSDSEEEETPPPPTTGHHHHHHYHQQHRQQQPRPEPMKEEPKFKTASEHRDAMMATLIDRDGKQCLLCRRAFPTVDVLDKHISKSDLHKKNLEEKQIEWGKAYVASVCAASDGRGGDYVSAAGSSVASTSAPSGSSWPSSSAAGAAAAAPVTDSYKYRDRAKERRNIHGIDAITADPFANSRGSGGGQVSVDAMLRESDAAAARPLDASNIGSKLLQKMGWQEGGGVGKNLQGIVAPIQAERRVEGTGLGLSGSKITHGMHATHQDKTRAALFARFQDRS</sequence>
<dbReference type="EMBL" id="BTSX01000005">
    <property type="protein sequence ID" value="GMT01594.1"/>
    <property type="molecule type" value="Genomic_DNA"/>
</dbReference>
<dbReference type="GO" id="GO:0005634">
    <property type="term" value="C:nucleus"/>
    <property type="evidence" value="ECO:0007669"/>
    <property type="project" value="UniProtKB-SubCell"/>
</dbReference>
<feature type="coiled-coil region" evidence="4">
    <location>
        <begin position="60"/>
        <end position="87"/>
    </location>
</feature>
<proteinExistence type="predicted"/>
<keyword evidence="2" id="KW-0694">RNA-binding</keyword>
<dbReference type="PANTHER" id="PTHR13948">
    <property type="entry name" value="RNA-BINDING PROTEIN"/>
    <property type="match status" value="1"/>
</dbReference>
<accession>A0AAV5U401</accession>
<dbReference type="SMART" id="SM00443">
    <property type="entry name" value="G_patch"/>
    <property type="match status" value="1"/>
</dbReference>
<keyword evidence="4" id="KW-0175">Coiled coil</keyword>
<comment type="caution">
    <text evidence="7">The sequence shown here is derived from an EMBL/GenBank/DDBJ whole genome shotgun (WGS) entry which is preliminary data.</text>
</comment>
<feature type="domain" description="G-patch" evidence="6">
    <location>
        <begin position="502"/>
        <end position="548"/>
    </location>
</feature>
<dbReference type="Pfam" id="PF17780">
    <property type="entry name" value="OCRE"/>
    <property type="match status" value="1"/>
</dbReference>
<feature type="non-terminal residue" evidence="7">
    <location>
        <position position="1"/>
    </location>
</feature>